<evidence type="ECO:0000256" key="1">
    <source>
        <dbReference type="ARBA" id="ARBA00011900"/>
    </source>
</evidence>
<keyword evidence="4" id="KW-0949">S-adenosyl-L-methionine</keyword>
<dbReference type="Proteomes" id="UP000002028">
    <property type="component" value="Chromosome"/>
</dbReference>
<dbReference type="EMBL" id="CP001769">
    <property type="protein sequence ID" value="ADB40825.1"/>
    <property type="molecule type" value="Genomic_DNA"/>
</dbReference>
<dbReference type="InterPro" id="IPR029063">
    <property type="entry name" value="SAM-dependent_MTases_sf"/>
</dbReference>
<evidence type="ECO:0000259" key="6">
    <source>
        <dbReference type="Pfam" id="PF07669"/>
    </source>
</evidence>
<accession>D2QQP4</accession>
<evidence type="ECO:0000256" key="4">
    <source>
        <dbReference type="ARBA" id="ARBA00022691"/>
    </source>
</evidence>
<dbReference type="RefSeq" id="WP_012929328.1">
    <property type="nucleotide sequence ID" value="NC_013730.1"/>
</dbReference>
<reference evidence="7 8" key="1">
    <citation type="journal article" date="2010" name="Stand. Genomic Sci.">
        <title>Complete genome sequence of Spirosoma linguale type strain (1).</title>
        <authorList>
            <person name="Lail K."/>
            <person name="Sikorski J."/>
            <person name="Saunders E."/>
            <person name="Lapidus A."/>
            <person name="Glavina Del Rio T."/>
            <person name="Copeland A."/>
            <person name="Tice H."/>
            <person name="Cheng J.-F."/>
            <person name="Lucas S."/>
            <person name="Nolan M."/>
            <person name="Bruce D."/>
            <person name="Goodwin L."/>
            <person name="Pitluck S."/>
            <person name="Ivanova N."/>
            <person name="Mavromatis K."/>
            <person name="Ovchinnikova G."/>
            <person name="Pati A."/>
            <person name="Chen A."/>
            <person name="Palaniappan K."/>
            <person name="Land M."/>
            <person name="Hauser L."/>
            <person name="Chang Y.-J."/>
            <person name="Jeffries C.D."/>
            <person name="Chain P."/>
            <person name="Brettin T."/>
            <person name="Detter J.C."/>
            <person name="Schuetze A."/>
            <person name="Rohde M."/>
            <person name="Tindall B.J."/>
            <person name="Goeker M."/>
            <person name="Bristow J."/>
            <person name="Eisen J.A."/>
            <person name="Markowitz V."/>
            <person name="Hugenholtz P."/>
            <person name="Kyrpides N.C."/>
            <person name="Klenk H.-P."/>
            <person name="Chen F."/>
        </authorList>
    </citation>
    <scope>NUCLEOTIDE SEQUENCE [LARGE SCALE GENOMIC DNA]</scope>
    <source>
        <strain evidence="8">ATCC 33905 / DSM 74 / LMG 10896 / Claus 1</strain>
    </source>
</reference>
<dbReference type="PANTHER" id="PTHR33841:SF1">
    <property type="entry name" value="DNA METHYLTRANSFERASE A"/>
    <property type="match status" value="1"/>
</dbReference>
<dbReference type="GO" id="GO:0032259">
    <property type="term" value="P:methylation"/>
    <property type="evidence" value="ECO:0007669"/>
    <property type="project" value="UniProtKB-KW"/>
</dbReference>
<dbReference type="REBASE" id="23429">
    <property type="entry name" value="Sli74ORF4847P"/>
</dbReference>
<dbReference type="PANTHER" id="PTHR33841">
    <property type="entry name" value="DNA METHYLTRANSFERASE YEEA-RELATED"/>
    <property type="match status" value="1"/>
</dbReference>
<dbReference type="eggNOG" id="COG0286">
    <property type="taxonomic scope" value="Bacteria"/>
</dbReference>
<dbReference type="SUPFAM" id="SSF53335">
    <property type="entry name" value="S-adenosyl-L-methionine-dependent methyltransferases"/>
    <property type="match status" value="1"/>
</dbReference>
<dbReference type="NCBIfam" id="NF033452">
    <property type="entry name" value="BREX_1_MTaseX"/>
    <property type="match status" value="1"/>
</dbReference>
<dbReference type="eggNOG" id="COG1002">
    <property type="taxonomic scope" value="Bacteria"/>
</dbReference>
<feature type="domain" description="Type II methyltransferase M.TaqI-like" evidence="6">
    <location>
        <begin position="369"/>
        <end position="591"/>
    </location>
</feature>
<dbReference type="GO" id="GO:0006304">
    <property type="term" value="P:DNA modification"/>
    <property type="evidence" value="ECO:0007669"/>
    <property type="project" value="InterPro"/>
</dbReference>
<dbReference type="InterPro" id="IPR011639">
    <property type="entry name" value="MethylTrfase_TaqI-like_dom"/>
</dbReference>
<evidence type="ECO:0000256" key="5">
    <source>
        <dbReference type="ARBA" id="ARBA00047942"/>
    </source>
</evidence>
<dbReference type="AlphaFoldDB" id="D2QQP4"/>
<keyword evidence="8" id="KW-1185">Reference proteome</keyword>
<gene>
    <name evidence="7" type="ordered locus">Slin_4847</name>
</gene>
<comment type="catalytic activity">
    <reaction evidence="5">
        <text>a 2'-deoxyadenosine in DNA + S-adenosyl-L-methionine = an N(6)-methyl-2'-deoxyadenosine in DNA + S-adenosyl-L-homocysteine + H(+)</text>
        <dbReference type="Rhea" id="RHEA:15197"/>
        <dbReference type="Rhea" id="RHEA-COMP:12418"/>
        <dbReference type="Rhea" id="RHEA-COMP:12419"/>
        <dbReference type="ChEBI" id="CHEBI:15378"/>
        <dbReference type="ChEBI" id="CHEBI:57856"/>
        <dbReference type="ChEBI" id="CHEBI:59789"/>
        <dbReference type="ChEBI" id="CHEBI:90615"/>
        <dbReference type="ChEBI" id="CHEBI:90616"/>
        <dbReference type="EC" id="2.1.1.72"/>
    </reaction>
</comment>
<dbReference type="KEGG" id="sli:Slin_4847"/>
<evidence type="ECO:0000256" key="3">
    <source>
        <dbReference type="ARBA" id="ARBA00022679"/>
    </source>
</evidence>
<dbReference type="InterPro" id="IPR050953">
    <property type="entry name" value="N4_N6_ade-DNA_methylase"/>
</dbReference>
<proteinExistence type="predicted"/>
<dbReference type="InterPro" id="IPR047939">
    <property type="entry name" value="BREX_1_PglX"/>
</dbReference>
<keyword evidence="2" id="KW-0489">Methyltransferase</keyword>
<protein>
    <recommendedName>
        <fullName evidence="1">site-specific DNA-methyltransferase (adenine-specific)</fullName>
        <ecNumber evidence="1">2.1.1.72</ecNumber>
    </recommendedName>
</protein>
<evidence type="ECO:0000313" key="8">
    <source>
        <dbReference type="Proteomes" id="UP000002028"/>
    </source>
</evidence>
<keyword evidence="3" id="KW-0808">Transferase</keyword>
<dbReference type="HOGENOM" id="CLU_007510_1_0_10"/>
<dbReference type="GO" id="GO:0009007">
    <property type="term" value="F:site-specific DNA-methyltransferase (adenine-specific) activity"/>
    <property type="evidence" value="ECO:0007669"/>
    <property type="project" value="UniProtKB-EC"/>
</dbReference>
<evidence type="ECO:0000313" key="7">
    <source>
        <dbReference type="EMBL" id="ADB40825.1"/>
    </source>
</evidence>
<dbReference type="STRING" id="504472.Slin_4847"/>
<dbReference type="EC" id="2.1.1.72" evidence="1"/>
<name>D2QQP4_SPILD</name>
<organism evidence="7 8">
    <name type="scientific">Spirosoma linguale (strain ATCC 33905 / DSM 74 / LMG 10896 / Claus 1)</name>
    <dbReference type="NCBI Taxonomy" id="504472"/>
    <lineage>
        <taxon>Bacteria</taxon>
        <taxon>Pseudomonadati</taxon>
        <taxon>Bacteroidota</taxon>
        <taxon>Cytophagia</taxon>
        <taxon>Cytophagales</taxon>
        <taxon>Cytophagaceae</taxon>
        <taxon>Spirosoma</taxon>
    </lineage>
</organism>
<evidence type="ECO:0000256" key="2">
    <source>
        <dbReference type="ARBA" id="ARBA00022603"/>
    </source>
</evidence>
<dbReference type="Gene3D" id="3.40.50.150">
    <property type="entry name" value="Vaccinia Virus protein VP39"/>
    <property type="match status" value="1"/>
</dbReference>
<sequence>MDTRRLKPFAQQCRQRLMQGIADRLNYWGFVATSRQPVETLEKLDGGYLFRGQVFDETDVPRRWQLLAGAVQTHGFAHVQETVAYTWFNRLMALKILAHNNYQPDVLSFTRPDTPTPQLLDEARRAQPPYLSEQLYRILRPLLTDYTRETDAFARLLTAYCVQHPVLHRLFDVADDVSTLLLPADMLGESGVLAFINNSTAISEADFKQVELIGWLYQFYIADRKDEVFAGFKKGLKAGPDDIPAATQIFTPRWIVSYLVENTLGRLYLDQNPDSSLGETMRYLVKTEKKPTTVADETGQSREAAPTTLSFNEGALPMQADVSVASLRLIDPACGSGHILVTAFDLLMRIYNEEGYTKRQAVTAILNSHLVGLDLDERAAQLSRFALLLKASQYWPGVWDTDIIPDVWAMPDPWMPTDTDLLSFLGTDGREFLAELHTALRLMQQSQNLGSVMRPNLSRAGRTHLRNRLLIYEAQSDDAIDIFAGTNRQHLRHYIHVLLILTDHYAAVAANPPYINSGSMEAVLKGYIEKHYYRSKINLSLSFMEKCCDMCQSKGIWGLINQDSWLLKTSSVELRKLLLDTNAVESVLHLGPNAFDELGGEVVQTTAATFRKSESHPSSSGIYYDLTMFGSSAKKEGAFLAGVNQFSKVMQQSFAELPGNAISYRMRPGLSTIFKTEEKLGDYADVKQGLSTADNDRFLKLWHEINIHKISLQGKAERKWVPCTKGGSFQKWYGNNEYVINWENNGYELKHFFDKNTKKLRSAIRNEIYYFRKGITWSVMSSGSNGFRILPEGFIFEHKGSACFAKDESDLESIIGFLNSPVAYSLNQALSSGNEIKEGILQKLPYKEPYNATKISPIVQSCTNIARLDWDSRETSWDFAENPLVAIQRQASGSLRQAYETWAAQVAGQFVELHRHEERLNHIFIDLYGLQDELTPEVSPRNITLLPEELDKNQLMAEAEREDNWLINPTGVVTSAIRRDVVARQFISYAVGLLMGRYRLDSPGLHIAHPNATPEELADYTVTRTENGIPKTEPFTIDPDGILPILGEEGGFPDDLGRGLRQILELIWGGHQLTDTVSWLEESLGQSLDKYLTFNFWGDHCRLYQKRPIYWLFSSPKGAFKALVYLHRINGFTVSTLRNKYLLPYIDRLSRQIDHFNSTKSQLGTAENRRIETLRKAYEECRQYDLLLRDAADRQFVPDLDAGVTRNYAQLSKVLAIIK</sequence>
<dbReference type="Pfam" id="PF07669">
    <property type="entry name" value="Eco57I"/>
    <property type="match status" value="1"/>
</dbReference>